<reference evidence="2" key="2">
    <citation type="journal article" date="2021" name="PeerJ">
        <title>Extensive microbial diversity within the chicken gut microbiome revealed by metagenomics and culture.</title>
        <authorList>
            <person name="Gilroy R."/>
            <person name="Ravi A."/>
            <person name="Getino M."/>
            <person name="Pursley I."/>
            <person name="Horton D.L."/>
            <person name="Alikhan N.F."/>
            <person name="Baker D."/>
            <person name="Gharbi K."/>
            <person name="Hall N."/>
            <person name="Watson M."/>
            <person name="Adriaenssens E.M."/>
            <person name="Foster-Nyarko E."/>
            <person name="Jarju S."/>
            <person name="Secka A."/>
            <person name="Antonio M."/>
            <person name="Oren A."/>
            <person name="Chaudhuri R.R."/>
            <person name="La Ragione R."/>
            <person name="Hildebrand F."/>
            <person name="Pallen M.J."/>
        </authorList>
    </citation>
    <scope>NUCLEOTIDE SEQUENCE</scope>
    <source>
        <strain evidence="2">ChiHcec3-11533</strain>
    </source>
</reference>
<reference evidence="2" key="1">
    <citation type="submission" date="2020-10" db="EMBL/GenBank/DDBJ databases">
        <authorList>
            <person name="Gilroy R."/>
        </authorList>
    </citation>
    <scope>NUCLEOTIDE SEQUENCE</scope>
    <source>
        <strain evidence="2">ChiHcec3-11533</strain>
    </source>
</reference>
<evidence type="ECO:0000256" key="1">
    <source>
        <dbReference type="SAM" id="Phobius"/>
    </source>
</evidence>
<evidence type="ECO:0000313" key="2">
    <source>
        <dbReference type="EMBL" id="HIU34769.1"/>
    </source>
</evidence>
<dbReference type="AlphaFoldDB" id="A0A9D1IF48"/>
<gene>
    <name evidence="2" type="ORF">IAB02_09415</name>
</gene>
<protein>
    <submittedName>
        <fullName evidence="2">Uncharacterized protein</fullName>
    </submittedName>
</protein>
<name>A0A9D1IF48_9FIRM</name>
<organism evidence="2 3">
    <name type="scientific">Candidatus Pullichristensenella excrementigallinarum</name>
    <dbReference type="NCBI Taxonomy" id="2840907"/>
    <lineage>
        <taxon>Bacteria</taxon>
        <taxon>Bacillati</taxon>
        <taxon>Bacillota</taxon>
        <taxon>Clostridia</taxon>
        <taxon>Candidatus Pullichristensenella</taxon>
    </lineage>
</organism>
<keyword evidence="1" id="KW-0472">Membrane</keyword>
<evidence type="ECO:0000313" key="3">
    <source>
        <dbReference type="Proteomes" id="UP000824072"/>
    </source>
</evidence>
<keyword evidence="1" id="KW-1133">Transmembrane helix</keyword>
<dbReference type="EMBL" id="DVMU01000203">
    <property type="protein sequence ID" value="HIU34769.1"/>
    <property type="molecule type" value="Genomic_DNA"/>
</dbReference>
<accession>A0A9D1IF48</accession>
<dbReference type="Proteomes" id="UP000824072">
    <property type="component" value="Unassembled WGS sequence"/>
</dbReference>
<proteinExistence type="predicted"/>
<comment type="caution">
    <text evidence="2">The sequence shown here is derived from an EMBL/GenBank/DDBJ whole genome shotgun (WGS) entry which is preliminary data.</text>
</comment>
<feature type="transmembrane region" description="Helical" evidence="1">
    <location>
        <begin position="17"/>
        <end position="34"/>
    </location>
</feature>
<sequence length="60" mass="6972">MHRSCSNRPGKRNNRRARPLGIVLMFAGILLLMVCVPYWLWTSILGILLISVGFLLWRFN</sequence>
<keyword evidence="1" id="KW-0812">Transmembrane</keyword>